<dbReference type="AlphaFoldDB" id="A0A9J5ZTI4"/>
<proteinExistence type="predicted"/>
<feature type="compositionally biased region" description="Polar residues" evidence="1">
    <location>
        <begin position="86"/>
        <end position="97"/>
    </location>
</feature>
<accession>A0A9J5ZTI4</accession>
<dbReference type="Proteomes" id="UP000824120">
    <property type="component" value="Chromosome 3"/>
</dbReference>
<dbReference type="PANTHER" id="PTHR33233:SF17">
    <property type="entry name" value="DUF4283 DOMAIN-CONTAINING PROTEIN"/>
    <property type="match status" value="1"/>
</dbReference>
<name>A0A9J5ZTI4_SOLCO</name>
<gene>
    <name evidence="2" type="ORF">H5410_015382</name>
</gene>
<reference evidence="2 3" key="1">
    <citation type="submission" date="2020-09" db="EMBL/GenBank/DDBJ databases">
        <title>De no assembly of potato wild relative species, Solanum commersonii.</title>
        <authorList>
            <person name="Cho K."/>
        </authorList>
    </citation>
    <scope>NUCLEOTIDE SEQUENCE [LARGE SCALE GENOMIC DNA]</scope>
    <source>
        <strain evidence="2">LZ3.2</strain>
        <tissue evidence="2">Leaf</tissue>
    </source>
</reference>
<evidence type="ECO:0000313" key="2">
    <source>
        <dbReference type="EMBL" id="KAG5615558.1"/>
    </source>
</evidence>
<sequence>MDSLSRISSGLGASLYADECTTKMDLISYARVFVEMDVARELPKIQGRRFKWKNDNVETNEEACSEEAKIWTQVSSKTEARGAPRVQSQQMTTQNGFESLVVQEHGTTSSYGNQRRRGDGTGGKNPKLVQ</sequence>
<dbReference type="OrthoDB" id="1751950at2759"/>
<protein>
    <submittedName>
        <fullName evidence="2">Uncharacterized protein</fullName>
    </submittedName>
</protein>
<evidence type="ECO:0000313" key="3">
    <source>
        <dbReference type="Proteomes" id="UP000824120"/>
    </source>
</evidence>
<dbReference type="PANTHER" id="PTHR33233">
    <property type="entry name" value="ENDONUCLEASE/EXONUCLEASE/PHOSPHATASE"/>
    <property type="match status" value="1"/>
</dbReference>
<keyword evidence="3" id="KW-1185">Reference proteome</keyword>
<dbReference type="EMBL" id="JACXVP010000003">
    <property type="protein sequence ID" value="KAG5615558.1"/>
    <property type="molecule type" value="Genomic_DNA"/>
</dbReference>
<comment type="caution">
    <text evidence="2">The sequence shown here is derived from an EMBL/GenBank/DDBJ whole genome shotgun (WGS) entry which is preliminary data.</text>
</comment>
<organism evidence="2 3">
    <name type="scientific">Solanum commersonii</name>
    <name type="common">Commerson's wild potato</name>
    <name type="synonym">Commerson's nightshade</name>
    <dbReference type="NCBI Taxonomy" id="4109"/>
    <lineage>
        <taxon>Eukaryota</taxon>
        <taxon>Viridiplantae</taxon>
        <taxon>Streptophyta</taxon>
        <taxon>Embryophyta</taxon>
        <taxon>Tracheophyta</taxon>
        <taxon>Spermatophyta</taxon>
        <taxon>Magnoliopsida</taxon>
        <taxon>eudicotyledons</taxon>
        <taxon>Gunneridae</taxon>
        <taxon>Pentapetalae</taxon>
        <taxon>asterids</taxon>
        <taxon>lamiids</taxon>
        <taxon>Solanales</taxon>
        <taxon>Solanaceae</taxon>
        <taxon>Solanoideae</taxon>
        <taxon>Solaneae</taxon>
        <taxon>Solanum</taxon>
    </lineage>
</organism>
<feature type="region of interest" description="Disordered" evidence="1">
    <location>
        <begin position="75"/>
        <end position="130"/>
    </location>
</feature>
<evidence type="ECO:0000256" key="1">
    <source>
        <dbReference type="SAM" id="MobiDB-lite"/>
    </source>
</evidence>